<dbReference type="SMART" id="SM00829">
    <property type="entry name" value="PKS_ER"/>
    <property type="match status" value="1"/>
</dbReference>
<gene>
    <name evidence="4" type="ORF">TT172_LOCUS3115</name>
</gene>
<sequence>MLAVRARGPGQLYLDPTTPVPAVRSGYLLIRVMSVALNPSDYKRLAVFGEGTPHTMGCDVAGRVVLCGEDVNQDYRPGDRVAGLCYGMKPGDPSSGAFGQYALLKGALSMRVPEHVSDAEAATIAVGVNFAGQALYRSLGLPLPPLSVSESEDLQNQARGPVPSVLIYGGATATGMIALQLARLSGCRVLTTCSPRNFQLVKALGAHEAFDYHDATGCGPAIRAATGDGLLYALDCVTVGDSQRICADALTARGSGVAKYTASLPDGDSFPRLDVQHGWTSGYSAFGEGTHLAGPLGEANAADLEFAARFWKLAAELLRQDRIRLGSLVHLRDGGLQGVPEGLSELRSGRVSAGKLVYVLQK</sequence>
<keyword evidence="2" id="KW-0560">Oxidoreductase</keyword>
<dbReference type="InterPro" id="IPR036291">
    <property type="entry name" value="NAD(P)-bd_dom_sf"/>
</dbReference>
<dbReference type="InterPro" id="IPR047122">
    <property type="entry name" value="Trans-enoyl_RdTase-like"/>
</dbReference>
<evidence type="ECO:0000313" key="4">
    <source>
        <dbReference type="EMBL" id="SPQ20696.1"/>
    </source>
</evidence>
<dbReference type="EMBL" id="OUUZ01000006">
    <property type="protein sequence ID" value="SPQ20696.1"/>
    <property type="molecule type" value="Genomic_DNA"/>
</dbReference>
<protein>
    <submittedName>
        <fullName evidence="4">Db133699-a800-4728-86d7-0d1a40b90336</fullName>
    </submittedName>
</protein>
<accession>A0A446BDU1</accession>
<dbReference type="InterPro" id="IPR013149">
    <property type="entry name" value="ADH-like_C"/>
</dbReference>
<organism evidence="4 5">
    <name type="scientific">Thermothielavioides terrestris</name>
    <dbReference type="NCBI Taxonomy" id="2587410"/>
    <lineage>
        <taxon>Eukaryota</taxon>
        <taxon>Fungi</taxon>
        <taxon>Dikarya</taxon>
        <taxon>Ascomycota</taxon>
        <taxon>Pezizomycotina</taxon>
        <taxon>Sordariomycetes</taxon>
        <taxon>Sordariomycetidae</taxon>
        <taxon>Sordariales</taxon>
        <taxon>Chaetomiaceae</taxon>
        <taxon>Thermothielavioides</taxon>
    </lineage>
</organism>
<dbReference type="GO" id="GO:0016651">
    <property type="term" value="F:oxidoreductase activity, acting on NAD(P)H"/>
    <property type="evidence" value="ECO:0007669"/>
    <property type="project" value="InterPro"/>
</dbReference>
<feature type="domain" description="Enoyl reductase (ER)" evidence="3">
    <location>
        <begin position="8"/>
        <end position="358"/>
    </location>
</feature>
<dbReference type="InterPro" id="IPR020843">
    <property type="entry name" value="ER"/>
</dbReference>
<comment type="similarity">
    <text evidence="1">Belongs to the zinc-containing alcohol dehydrogenase family.</text>
</comment>
<dbReference type="CDD" id="cd08249">
    <property type="entry name" value="enoyl_reductase_like"/>
    <property type="match status" value="1"/>
</dbReference>
<dbReference type="PANTHER" id="PTHR45348">
    <property type="entry name" value="HYPOTHETICAL OXIDOREDUCTASE (EUROFUNG)"/>
    <property type="match status" value="1"/>
</dbReference>
<dbReference type="InterPro" id="IPR013154">
    <property type="entry name" value="ADH-like_N"/>
</dbReference>
<dbReference type="AlphaFoldDB" id="A0A446BDU1"/>
<name>A0A446BDU1_9PEZI</name>
<dbReference type="Pfam" id="PF00107">
    <property type="entry name" value="ADH_zinc_N"/>
    <property type="match status" value="1"/>
</dbReference>
<evidence type="ECO:0000256" key="2">
    <source>
        <dbReference type="ARBA" id="ARBA00023002"/>
    </source>
</evidence>
<dbReference type="Gene3D" id="3.90.180.10">
    <property type="entry name" value="Medium-chain alcohol dehydrogenases, catalytic domain"/>
    <property type="match status" value="1"/>
</dbReference>
<dbReference type="InterPro" id="IPR011032">
    <property type="entry name" value="GroES-like_sf"/>
</dbReference>
<dbReference type="Proteomes" id="UP000289323">
    <property type="component" value="Unassembled WGS sequence"/>
</dbReference>
<dbReference type="PANTHER" id="PTHR45348:SF2">
    <property type="entry name" value="ZINC-TYPE ALCOHOL DEHYDROGENASE-LIKE PROTEIN C2E1P3.01"/>
    <property type="match status" value="1"/>
</dbReference>
<evidence type="ECO:0000313" key="5">
    <source>
        <dbReference type="Proteomes" id="UP000289323"/>
    </source>
</evidence>
<evidence type="ECO:0000259" key="3">
    <source>
        <dbReference type="SMART" id="SM00829"/>
    </source>
</evidence>
<dbReference type="SUPFAM" id="SSF51735">
    <property type="entry name" value="NAD(P)-binding Rossmann-fold domains"/>
    <property type="match status" value="1"/>
</dbReference>
<evidence type="ECO:0000256" key="1">
    <source>
        <dbReference type="ARBA" id="ARBA00008072"/>
    </source>
</evidence>
<dbReference type="SUPFAM" id="SSF50129">
    <property type="entry name" value="GroES-like"/>
    <property type="match status" value="1"/>
</dbReference>
<dbReference type="Gene3D" id="3.40.50.720">
    <property type="entry name" value="NAD(P)-binding Rossmann-like Domain"/>
    <property type="match status" value="1"/>
</dbReference>
<proteinExistence type="inferred from homology"/>
<reference evidence="4 5" key="1">
    <citation type="submission" date="2018-04" db="EMBL/GenBank/DDBJ databases">
        <authorList>
            <person name="Huttner S."/>
            <person name="Dainat J."/>
        </authorList>
    </citation>
    <scope>NUCLEOTIDE SEQUENCE [LARGE SCALE GENOMIC DNA]</scope>
</reference>
<dbReference type="Pfam" id="PF08240">
    <property type="entry name" value="ADH_N"/>
    <property type="match status" value="1"/>
</dbReference>